<dbReference type="Pfam" id="PF04505">
    <property type="entry name" value="CD225"/>
    <property type="match status" value="1"/>
</dbReference>
<organism evidence="7 8">
    <name type="scientific">Piliocolobus tephrosceles</name>
    <name type="common">Ugandan red Colobus</name>
    <dbReference type="NCBI Taxonomy" id="591936"/>
    <lineage>
        <taxon>Eukaryota</taxon>
        <taxon>Metazoa</taxon>
        <taxon>Chordata</taxon>
        <taxon>Craniata</taxon>
        <taxon>Vertebrata</taxon>
        <taxon>Euteleostomi</taxon>
        <taxon>Mammalia</taxon>
        <taxon>Eutheria</taxon>
        <taxon>Euarchontoglires</taxon>
        <taxon>Primates</taxon>
        <taxon>Haplorrhini</taxon>
        <taxon>Catarrhini</taxon>
        <taxon>Cercopithecidae</taxon>
        <taxon>Colobinae</taxon>
        <taxon>Piliocolobus</taxon>
    </lineage>
</organism>
<proteinExistence type="inferred from homology"/>
<evidence type="ECO:0000313" key="7">
    <source>
        <dbReference type="Ensembl" id="ENSPTEP00000007912.1"/>
    </source>
</evidence>
<dbReference type="Proteomes" id="UP000694416">
    <property type="component" value="Unplaced"/>
</dbReference>
<dbReference type="GO" id="GO:0046597">
    <property type="term" value="P:host-mediated suppression of symbiont invasion"/>
    <property type="evidence" value="ECO:0007669"/>
    <property type="project" value="TreeGrafter"/>
</dbReference>
<dbReference type="AlphaFoldDB" id="A0A8C9GNH1"/>
<protein>
    <submittedName>
        <fullName evidence="7">Uncharacterized protein</fullName>
    </submittedName>
</protein>
<evidence type="ECO:0000256" key="2">
    <source>
        <dbReference type="ARBA" id="ARBA00006843"/>
    </source>
</evidence>
<evidence type="ECO:0000256" key="3">
    <source>
        <dbReference type="ARBA" id="ARBA00022692"/>
    </source>
</evidence>
<dbReference type="GO" id="GO:0051607">
    <property type="term" value="P:defense response to virus"/>
    <property type="evidence" value="ECO:0007669"/>
    <property type="project" value="TreeGrafter"/>
</dbReference>
<dbReference type="GO" id="GO:0060337">
    <property type="term" value="P:type I interferon-mediated signaling pathway"/>
    <property type="evidence" value="ECO:0007669"/>
    <property type="project" value="TreeGrafter"/>
</dbReference>
<dbReference type="GO" id="GO:0005886">
    <property type="term" value="C:plasma membrane"/>
    <property type="evidence" value="ECO:0007669"/>
    <property type="project" value="TreeGrafter"/>
</dbReference>
<dbReference type="GO" id="GO:0045071">
    <property type="term" value="P:negative regulation of viral genome replication"/>
    <property type="evidence" value="ECO:0007669"/>
    <property type="project" value="TreeGrafter"/>
</dbReference>
<dbReference type="InterPro" id="IPR051517">
    <property type="entry name" value="IFITM_antiviral_protein"/>
</dbReference>
<reference evidence="7" key="2">
    <citation type="submission" date="2025-09" db="UniProtKB">
        <authorList>
            <consortium name="Ensembl"/>
        </authorList>
    </citation>
    <scope>IDENTIFICATION</scope>
</reference>
<feature type="transmembrane region" description="Helical" evidence="6">
    <location>
        <begin position="37"/>
        <end position="58"/>
    </location>
</feature>
<sequence length="160" mass="17637">MLKEEQEVAVLGASHNPAPLMSTVIYIRCETSVSNHVIWSLFSTLFMNSCCLGFIALASSVKSRDWKMVGDLTRAPACASIAKCLNIGALMVGILVTILLIVIPVLIFQVSRKIRRHHPGQKLCPRPVSHVLHLPFLPLPPEPSPVSALYPHMLFYNGIQ</sequence>
<comment type="subcellular location">
    <subcellularLocation>
        <location evidence="1">Membrane</location>
    </subcellularLocation>
</comment>
<reference evidence="7" key="1">
    <citation type="submission" date="2025-08" db="UniProtKB">
        <authorList>
            <consortium name="Ensembl"/>
        </authorList>
    </citation>
    <scope>IDENTIFICATION</scope>
</reference>
<evidence type="ECO:0000313" key="8">
    <source>
        <dbReference type="Proteomes" id="UP000694416"/>
    </source>
</evidence>
<evidence type="ECO:0000256" key="6">
    <source>
        <dbReference type="SAM" id="Phobius"/>
    </source>
</evidence>
<dbReference type="PANTHER" id="PTHR13999">
    <property type="entry name" value="INTERFERON INDUCIBLE TRANSMEMBRANE PROTEIN"/>
    <property type="match status" value="1"/>
</dbReference>
<dbReference type="GO" id="GO:0035455">
    <property type="term" value="P:response to interferon-alpha"/>
    <property type="evidence" value="ECO:0007669"/>
    <property type="project" value="TreeGrafter"/>
</dbReference>
<keyword evidence="8" id="KW-1185">Reference proteome</keyword>
<evidence type="ECO:0000256" key="1">
    <source>
        <dbReference type="ARBA" id="ARBA00004370"/>
    </source>
</evidence>
<dbReference type="PANTHER" id="PTHR13999:SF4">
    <property type="entry name" value="INTERFERON-INDUCED TRANSMEMBRANE PROTEIN 3"/>
    <property type="match status" value="1"/>
</dbReference>
<name>A0A8C9GNH1_9PRIM</name>
<comment type="similarity">
    <text evidence="2">Belongs to the CD225/Dispanin family.</text>
</comment>
<evidence type="ECO:0000256" key="5">
    <source>
        <dbReference type="ARBA" id="ARBA00023136"/>
    </source>
</evidence>
<evidence type="ECO:0000256" key="4">
    <source>
        <dbReference type="ARBA" id="ARBA00022989"/>
    </source>
</evidence>
<keyword evidence="5 6" id="KW-0472">Membrane</keyword>
<keyword evidence="3 6" id="KW-0812">Transmembrane</keyword>
<dbReference type="Ensembl" id="ENSPTET00000012055.1">
    <property type="protein sequence ID" value="ENSPTEP00000007912.1"/>
    <property type="gene ID" value="ENSPTEG00000008999.1"/>
</dbReference>
<dbReference type="GO" id="GO:0034341">
    <property type="term" value="P:response to type II interferon"/>
    <property type="evidence" value="ECO:0007669"/>
    <property type="project" value="TreeGrafter"/>
</dbReference>
<dbReference type="InterPro" id="IPR007593">
    <property type="entry name" value="CD225/Dispanin_fam"/>
</dbReference>
<keyword evidence="4 6" id="KW-1133">Transmembrane helix</keyword>
<dbReference type="GO" id="GO:0035456">
    <property type="term" value="P:response to interferon-beta"/>
    <property type="evidence" value="ECO:0007669"/>
    <property type="project" value="TreeGrafter"/>
</dbReference>
<accession>A0A8C9GNH1</accession>
<feature type="transmembrane region" description="Helical" evidence="6">
    <location>
        <begin position="87"/>
        <end position="108"/>
    </location>
</feature>